<sequence length="151" mass="15576">MGRRLEIVAAAALTAAALWAGQARAAEEASPEAASSSGLHIELNRVTDNGGGGCRLTFVVRNATGGEVPQPRFEFVLFDSDGLVDRLTTFDFGALPPEKTSVRQFDLAGVACGKLGRILVNGPAQCGEGGAAAHCQAQLSLASRADIPLGR</sequence>
<protein>
    <recommendedName>
        <fullName evidence="4">Tat pathway signal sequence domain protein</fullName>
    </recommendedName>
</protein>
<organism evidence="2 3">
    <name type="scientific">Stappia indica</name>
    <dbReference type="NCBI Taxonomy" id="538381"/>
    <lineage>
        <taxon>Bacteria</taxon>
        <taxon>Pseudomonadati</taxon>
        <taxon>Pseudomonadota</taxon>
        <taxon>Alphaproteobacteria</taxon>
        <taxon>Hyphomicrobiales</taxon>
        <taxon>Stappiaceae</taxon>
        <taxon>Stappia</taxon>
    </lineage>
</organism>
<dbReference type="STRING" id="538381.GCA_001696535_03514"/>
<reference evidence="2 3" key="1">
    <citation type="submission" date="2017-08" db="EMBL/GenBank/DDBJ databases">
        <authorList>
            <person name="de Groot N.N."/>
        </authorList>
    </citation>
    <scope>NUCLEOTIDE SEQUENCE [LARGE SCALE GENOMIC DNA]</scope>
    <source>
        <strain evidence="2 3">USBA 352</strain>
    </source>
</reference>
<dbReference type="OrthoDB" id="7707524at2"/>
<feature type="chain" id="PRO_5013398147" description="Tat pathway signal sequence domain protein" evidence="1">
    <location>
        <begin position="26"/>
        <end position="151"/>
    </location>
</feature>
<evidence type="ECO:0000313" key="3">
    <source>
        <dbReference type="Proteomes" id="UP000219331"/>
    </source>
</evidence>
<dbReference type="RefSeq" id="WP_097176704.1">
    <property type="nucleotide sequence ID" value="NZ_OBML01000019.1"/>
</dbReference>
<gene>
    <name evidence="2" type="ORF">SAMN05421512_11912</name>
</gene>
<name>A0A285TU50_9HYPH</name>
<proteinExistence type="predicted"/>
<evidence type="ECO:0008006" key="4">
    <source>
        <dbReference type="Google" id="ProtNLM"/>
    </source>
</evidence>
<accession>A0A285TU50</accession>
<feature type="signal peptide" evidence="1">
    <location>
        <begin position="1"/>
        <end position="25"/>
    </location>
</feature>
<keyword evidence="1" id="KW-0732">Signal</keyword>
<evidence type="ECO:0000256" key="1">
    <source>
        <dbReference type="SAM" id="SignalP"/>
    </source>
</evidence>
<dbReference type="EMBL" id="OBML01000019">
    <property type="protein sequence ID" value="SOC27624.1"/>
    <property type="molecule type" value="Genomic_DNA"/>
</dbReference>
<dbReference type="AlphaFoldDB" id="A0A285TU50"/>
<keyword evidence="3" id="KW-1185">Reference proteome</keyword>
<evidence type="ECO:0000313" key="2">
    <source>
        <dbReference type="EMBL" id="SOC27624.1"/>
    </source>
</evidence>
<dbReference type="Proteomes" id="UP000219331">
    <property type="component" value="Unassembled WGS sequence"/>
</dbReference>